<sequence>MTYGRPHRVPQQQPLREIYFEARP</sequence>
<protein>
    <submittedName>
        <fullName evidence="2">Uncharacterized protein</fullName>
    </submittedName>
</protein>
<feature type="region of interest" description="Disordered" evidence="1">
    <location>
        <begin position="1"/>
        <end position="24"/>
    </location>
</feature>
<evidence type="ECO:0000313" key="3">
    <source>
        <dbReference type="Proteomes" id="UP001240678"/>
    </source>
</evidence>
<proteinExistence type="predicted"/>
<organism evidence="2 3">
    <name type="scientific">Colletotrichum costaricense</name>
    <dbReference type="NCBI Taxonomy" id="1209916"/>
    <lineage>
        <taxon>Eukaryota</taxon>
        <taxon>Fungi</taxon>
        <taxon>Dikarya</taxon>
        <taxon>Ascomycota</taxon>
        <taxon>Pezizomycotina</taxon>
        <taxon>Sordariomycetes</taxon>
        <taxon>Hypocreomycetidae</taxon>
        <taxon>Glomerellales</taxon>
        <taxon>Glomerellaceae</taxon>
        <taxon>Colletotrichum</taxon>
        <taxon>Colletotrichum acutatum species complex</taxon>
    </lineage>
</organism>
<name>A0AAI9Z9S5_9PEZI</name>
<evidence type="ECO:0000256" key="1">
    <source>
        <dbReference type="SAM" id="MobiDB-lite"/>
    </source>
</evidence>
<evidence type="ECO:0000313" key="2">
    <source>
        <dbReference type="EMBL" id="KAK1539499.1"/>
    </source>
</evidence>
<dbReference type="EMBL" id="MOOE01000001">
    <property type="protein sequence ID" value="KAK1539499.1"/>
    <property type="molecule type" value="Genomic_DNA"/>
</dbReference>
<comment type="caution">
    <text evidence="2">The sequence shown here is derived from an EMBL/GenBank/DDBJ whole genome shotgun (WGS) entry which is preliminary data.</text>
</comment>
<keyword evidence="3" id="KW-1185">Reference proteome</keyword>
<accession>A0AAI9Z9S5</accession>
<reference evidence="2 3" key="1">
    <citation type="submission" date="2016-10" db="EMBL/GenBank/DDBJ databases">
        <title>The genome sequence of Colletotrichum fioriniae PJ7.</title>
        <authorList>
            <person name="Baroncelli R."/>
        </authorList>
    </citation>
    <scope>NUCLEOTIDE SEQUENCE [LARGE SCALE GENOMIC DNA]</scope>
    <source>
        <strain evidence="2 3">IMI 309622</strain>
    </source>
</reference>
<gene>
    <name evidence="2" type="ORF">CCOS01_00813</name>
</gene>
<dbReference type="AlphaFoldDB" id="A0AAI9Z9S5"/>
<dbReference type="Proteomes" id="UP001240678">
    <property type="component" value="Unassembled WGS sequence"/>
</dbReference>